<dbReference type="RefSeq" id="WP_014287438.1">
    <property type="nucleotide sequence ID" value="NC_016645.1"/>
</dbReference>
<dbReference type="KEGG" id="pyr:P186_0147"/>
<dbReference type="EMBL" id="CP003098">
    <property type="protein sequence ID" value="AET31610.1"/>
    <property type="molecule type" value="Genomic_DNA"/>
</dbReference>
<dbReference type="STRING" id="1104324.P186_0147"/>
<dbReference type="HOGENOM" id="CLU_519381_0_0_2"/>
<dbReference type="OrthoDB" id="23473at2157"/>
<dbReference type="Proteomes" id="UP000005867">
    <property type="component" value="Chromosome"/>
</dbReference>
<dbReference type="BioCyc" id="PSP1104324:GJSN-142-MONOMER"/>
<accession>G7VEI6</accession>
<evidence type="ECO:0000313" key="2">
    <source>
        <dbReference type="Proteomes" id="UP000005867"/>
    </source>
</evidence>
<protein>
    <submittedName>
        <fullName evidence="1">Uncharacterized protein</fullName>
    </submittedName>
</protein>
<organism evidence="1 2">
    <name type="scientific">Pyrobaculum ferrireducens</name>
    <dbReference type="NCBI Taxonomy" id="1104324"/>
    <lineage>
        <taxon>Archaea</taxon>
        <taxon>Thermoproteota</taxon>
        <taxon>Thermoprotei</taxon>
        <taxon>Thermoproteales</taxon>
        <taxon>Thermoproteaceae</taxon>
        <taxon>Pyrobaculum</taxon>
    </lineage>
</organism>
<proteinExistence type="predicted"/>
<sequence length="524" mass="56385">MISAVRSAVTALSASRWARAAGSAAGYVLPDVFIAEDLRRLLAPQEAGEVFSAFGVELSEVERFHAGVLTEQSCRNAGRYYAAVYVSWVQRVSAVVDLASNLYAKVSKDALEKFGKSFVGVGERSRVFSFSTHLGYVAAKAWGPYGVDEREWVKAYERLAEALTGRVDAVIVAAGRAGFVKNDGNLHIVTNLGLKKSTYYFNTKIVYDKADIRGGRLYYELGGEEGGGLYAAFYDVKKVVRHTSPEFFEELERRGLASVSVEKLEGKGNFICVHYSVNYDSEFFSAVRGLVSTDPRGGWDQRLASMPLFKILSGVVRVEQAAYEVDLGGPTSVIERLEYPVSMSGVVGFLKDTGSVTLGSVGDYYQLKGVRAGGAAPDGLALIRWGGLRVVIAEVVQSDVDQSKLIRKLVEKATNTIGNLISAGVLAGDRFTDYGIALAAFRVDVLRGVTVGGNALGSGPVDDSVLAYPQARSGLVKWAEALGGRNRAALLLADYQGSGPSYRVRAVLLDGVGISYDILKSCFS</sequence>
<dbReference type="AlphaFoldDB" id="G7VEI6"/>
<dbReference type="eggNOG" id="arCOG11622">
    <property type="taxonomic scope" value="Archaea"/>
</dbReference>
<dbReference type="GeneID" id="11595948"/>
<keyword evidence="2" id="KW-1185">Reference proteome</keyword>
<evidence type="ECO:0000313" key="1">
    <source>
        <dbReference type="EMBL" id="AET31610.1"/>
    </source>
</evidence>
<name>G7VEI6_9CREN</name>
<gene>
    <name evidence="1" type="ORF">P186_0147</name>
</gene>
<reference evidence="1 2" key="1">
    <citation type="journal article" date="2012" name="J. Bacteriol.">
        <title>Complete genome sequence of strain 1860, a crenarchaeon of the genus pyrobaculum able to grow with various electron acceptors.</title>
        <authorList>
            <person name="Mardanov A.V."/>
            <person name="Gumerov V.M."/>
            <person name="Slobodkina G.B."/>
            <person name="Beletsky A.V."/>
            <person name="Bonch-Osmolovskaya E.A."/>
            <person name="Ravin N.V."/>
            <person name="Skryabin K.G."/>
        </authorList>
    </citation>
    <scope>NUCLEOTIDE SEQUENCE [LARGE SCALE GENOMIC DNA]</scope>
    <source>
        <strain evidence="1 2">1860</strain>
    </source>
</reference>